<protein>
    <recommendedName>
        <fullName evidence="3">DUF429 domain-containing protein</fullName>
    </recommendedName>
</protein>
<name>A0A848IY78_9BACT</name>
<dbReference type="AlphaFoldDB" id="A0A848IY78"/>
<accession>A0A848IY78</accession>
<evidence type="ECO:0008006" key="3">
    <source>
        <dbReference type="Google" id="ProtNLM"/>
    </source>
</evidence>
<organism evidence="1 2">
    <name type="scientific">Marinigracilibium pacificum</name>
    <dbReference type="NCBI Taxonomy" id="2729599"/>
    <lineage>
        <taxon>Bacteria</taxon>
        <taxon>Pseudomonadati</taxon>
        <taxon>Bacteroidota</taxon>
        <taxon>Cytophagia</taxon>
        <taxon>Cytophagales</taxon>
        <taxon>Flammeovirgaceae</taxon>
        <taxon>Marinigracilibium</taxon>
    </lineage>
</organism>
<gene>
    <name evidence="1" type="ORF">HH304_00905</name>
</gene>
<reference evidence="1 2" key="1">
    <citation type="submission" date="2020-04" db="EMBL/GenBank/DDBJ databases">
        <title>Flammeovirgaceae bacterium KN852 isolated from deep sea.</title>
        <authorList>
            <person name="Zhang D.-C."/>
        </authorList>
    </citation>
    <scope>NUCLEOTIDE SEQUENCE [LARGE SCALE GENOMIC DNA]</scope>
    <source>
        <strain evidence="1 2">KN852</strain>
    </source>
</reference>
<dbReference type="EMBL" id="JABBNU010000001">
    <property type="protein sequence ID" value="NMM46939.1"/>
    <property type="molecule type" value="Genomic_DNA"/>
</dbReference>
<comment type="caution">
    <text evidence="1">The sequence shown here is derived from an EMBL/GenBank/DDBJ whole genome shotgun (WGS) entry which is preliminary data.</text>
</comment>
<evidence type="ECO:0000313" key="2">
    <source>
        <dbReference type="Proteomes" id="UP000559010"/>
    </source>
</evidence>
<sequence>MAKLIIPDSSGFPCIAGIDFGSNLSGNTVACINENNKFNFYFSKKGSNTDIWLFKLLVEKQPALVGIDAPLSLPGVYQGLDMADYFYRDCDRLMKAMSPMFIGGLTARSIKLKDQLSNLNIPVYEVYPGGYISDNDLPVLKKNHKKDEFLEYKQSLGVDIDQVINAHALDALIAWIISVRIFNKEAKSIGNRLEGLIYV</sequence>
<keyword evidence="2" id="KW-1185">Reference proteome</keyword>
<dbReference type="Proteomes" id="UP000559010">
    <property type="component" value="Unassembled WGS sequence"/>
</dbReference>
<dbReference type="RefSeq" id="WP_169677560.1">
    <property type="nucleotide sequence ID" value="NZ_JABBNU010000001.1"/>
</dbReference>
<proteinExistence type="predicted"/>
<evidence type="ECO:0000313" key="1">
    <source>
        <dbReference type="EMBL" id="NMM46939.1"/>
    </source>
</evidence>